<feature type="transmembrane region" description="Helical" evidence="1">
    <location>
        <begin position="320"/>
        <end position="341"/>
    </location>
</feature>
<feature type="transmembrane region" description="Helical" evidence="1">
    <location>
        <begin position="414"/>
        <end position="433"/>
    </location>
</feature>
<protein>
    <recommendedName>
        <fullName evidence="4">Glycosyltransferase RgtA/B/C/D-like domain-containing protein</fullName>
    </recommendedName>
</protein>
<sequence>MKTTSGKIRIMQIIGSLLIQSGFILISVLLLVVSCLLVSYSYSDLIQWIAQSYIPTDKLDKFQHSILTPSRFVLVRYLSVMATFVSALCTYLIWKNIPPAIRLITDWILHIHSLLKKTCTKTTSIERVCLLSLFLLICISRIYFVTKLPLHVDERFTYLYFISKGWIVSAVYYPGPNNHILFSLLCTIVNFFLQSPLWVLRLPALLSGIVVLFGIWVITRYYFSAFIAIVSVSLLAFSPQVFGYSIQGRGYSLLICWIVLATGCVLSIISARKISRLTSIIFIISCFLGFYTIPIFLYPFAGLSLYLMLFFLTQKNMHQLVCLLWMEICIGILVTLVYIPVLLLNGWGAVTANTWTTQLEWPTFLEGLQTTLTDLTDFMWNSIPYSIWFTLIISIGSILLILTRQITGFQKHWLQLYLLTLWIIIPIMVLQRVLPYGRIMIYILPLQWPAIAILGQYVFSYFQYYRVFITGGFIVYALSCINTFYQLTTPKGKGIYNSLDNVSHWLYDHQADGVFVHYYEYGLCILFQYETNHRTIQLDIGADRFSTKKKYNFVVVHKDHAFPASLSMSSYQIVYKDTDATIYQYSH</sequence>
<evidence type="ECO:0000256" key="1">
    <source>
        <dbReference type="SAM" id="Phobius"/>
    </source>
</evidence>
<keyword evidence="1" id="KW-0812">Transmembrane</keyword>
<feature type="transmembrane region" description="Helical" evidence="1">
    <location>
        <begin position="439"/>
        <end position="460"/>
    </location>
</feature>
<reference evidence="2" key="1">
    <citation type="submission" date="2023-05" db="EMBL/GenBank/DDBJ databases">
        <authorList>
            <person name="Zhang X."/>
        </authorList>
    </citation>
    <scope>NUCLEOTIDE SEQUENCE</scope>
    <source>
        <strain evidence="2">YF14B1</strain>
    </source>
</reference>
<name>A0AAE3QXP9_9BACT</name>
<gene>
    <name evidence="2" type="ORF">QNI16_28150</name>
</gene>
<feature type="transmembrane region" description="Helical" evidence="1">
    <location>
        <begin position="180"/>
        <end position="199"/>
    </location>
</feature>
<dbReference type="Proteomes" id="UP001241110">
    <property type="component" value="Unassembled WGS sequence"/>
</dbReference>
<comment type="caution">
    <text evidence="2">The sequence shown here is derived from an EMBL/GenBank/DDBJ whole genome shotgun (WGS) entry which is preliminary data.</text>
</comment>
<feature type="transmembrane region" description="Helical" evidence="1">
    <location>
        <begin position="467"/>
        <end position="485"/>
    </location>
</feature>
<feature type="transmembrane region" description="Helical" evidence="1">
    <location>
        <begin position="125"/>
        <end position="144"/>
    </location>
</feature>
<dbReference type="AlphaFoldDB" id="A0AAE3QXP9"/>
<evidence type="ECO:0000313" key="3">
    <source>
        <dbReference type="Proteomes" id="UP001241110"/>
    </source>
</evidence>
<feature type="transmembrane region" description="Helical" evidence="1">
    <location>
        <begin position="383"/>
        <end position="402"/>
    </location>
</feature>
<accession>A0AAE3QXP9</accession>
<feature type="transmembrane region" description="Helical" evidence="1">
    <location>
        <begin position="205"/>
        <end position="238"/>
    </location>
</feature>
<evidence type="ECO:0008006" key="4">
    <source>
        <dbReference type="Google" id="ProtNLM"/>
    </source>
</evidence>
<feature type="transmembrane region" description="Helical" evidence="1">
    <location>
        <begin position="21"/>
        <end position="42"/>
    </location>
</feature>
<feature type="transmembrane region" description="Helical" evidence="1">
    <location>
        <begin position="74"/>
        <end position="94"/>
    </location>
</feature>
<dbReference type="EMBL" id="JASJOS010000014">
    <property type="protein sequence ID" value="MDJ1484403.1"/>
    <property type="molecule type" value="Genomic_DNA"/>
</dbReference>
<feature type="transmembrane region" description="Helical" evidence="1">
    <location>
        <begin position="250"/>
        <end position="271"/>
    </location>
</feature>
<keyword evidence="1" id="KW-0472">Membrane</keyword>
<keyword evidence="1" id="KW-1133">Transmembrane helix</keyword>
<feature type="transmembrane region" description="Helical" evidence="1">
    <location>
        <begin position="277"/>
        <end position="308"/>
    </location>
</feature>
<dbReference type="PROSITE" id="PS51257">
    <property type="entry name" value="PROKAR_LIPOPROTEIN"/>
    <property type="match status" value="1"/>
</dbReference>
<proteinExistence type="predicted"/>
<dbReference type="RefSeq" id="WP_313985647.1">
    <property type="nucleotide sequence ID" value="NZ_JASJOS010000014.1"/>
</dbReference>
<organism evidence="2 3">
    <name type="scientific">Xanthocytophaga flava</name>
    <dbReference type="NCBI Taxonomy" id="3048013"/>
    <lineage>
        <taxon>Bacteria</taxon>
        <taxon>Pseudomonadati</taxon>
        <taxon>Bacteroidota</taxon>
        <taxon>Cytophagia</taxon>
        <taxon>Cytophagales</taxon>
        <taxon>Rhodocytophagaceae</taxon>
        <taxon>Xanthocytophaga</taxon>
    </lineage>
</organism>
<evidence type="ECO:0000313" key="2">
    <source>
        <dbReference type="EMBL" id="MDJ1484403.1"/>
    </source>
</evidence>